<sequence length="598" mass="66994">MRKIEYENKSIEELRLEDRMAGRGRWFHYLGEPWWSLGSVFDFGQPAQTKPLFRGFDKPAEAKSPNGQSEGGLGEGAFGDTSGEGTSTVAFGGTCSNIPCFNLGDLSNDVRSTNKMQLCSRNPKFASQSERSLNFQNSQSLVYKCNACGLCFDREEVMFKHLIGCSPIKIITRIHCVCGLEFDTNNYDYHCEVHREFTTLKKKDITITDLENIDLRGMKEKFMRNKKKGIVSDAEHKCKKIKASAEDYKYTAEEASICENRKSCVVYRCNCRLSFERPEFLLSHLNNCDPGEKITRIHCMCGLEFDEDNYDYHSEVHLIFTRLKVKKISVNGDKIIPISSMKQEFAKDDERKAVKSTKEAQVQTEHLNERFVKNSAAELFFKGDGTFEQLLGQKIVSAVVDTIESGIDGKESQTKITIIIAKESEKTVECPNKTNTGDKNNEVTDIRTSETTTRQKVADNTTNDITAPTEGDHATDNHAKADIALNENIPKNKAVNSCDPADGETTEITEQIEQLNINITSALTLTVQENKAIDNPDPKNSGTNAIMEPTDQPNKINSNQDNSDISTNETCTPSELENKAIASPEPLDDTFKLSNSYK</sequence>
<name>A0ACC0K4W2_CHOFU</name>
<comment type="caution">
    <text evidence="1">The sequence shown here is derived from an EMBL/GenBank/DDBJ whole genome shotgun (WGS) entry which is preliminary data.</text>
</comment>
<evidence type="ECO:0000313" key="2">
    <source>
        <dbReference type="Proteomes" id="UP001064048"/>
    </source>
</evidence>
<accession>A0ACC0K4W2</accession>
<evidence type="ECO:0000313" key="1">
    <source>
        <dbReference type="EMBL" id="KAI8431497.1"/>
    </source>
</evidence>
<organism evidence="1 2">
    <name type="scientific">Choristoneura fumiferana</name>
    <name type="common">Spruce budworm moth</name>
    <name type="synonym">Archips fumiferana</name>
    <dbReference type="NCBI Taxonomy" id="7141"/>
    <lineage>
        <taxon>Eukaryota</taxon>
        <taxon>Metazoa</taxon>
        <taxon>Ecdysozoa</taxon>
        <taxon>Arthropoda</taxon>
        <taxon>Hexapoda</taxon>
        <taxon>Insecta</taxon>
        <taxon>Pterygota</taxon>
        <taxon>Neoptera</taxon>
        <taxon>Endopterygota</taxon>
        <taxon>Lepidoptera</taxon>
        <taxon>Glossata</taxon>
        <taxon>Ditrysia</taxon>
        <taxon>Tortricoidea</taxon>
        <taxon>Tortricidae</taxon>
        <taxon>Tortricinae</taxon>
        <taxon>Choristoneura</taxon>
    </lineage>
</organism>
<protein>
    <submittedName>
        <fullName evidence="1">Uncharacterized protein</fullName>
    </submittedName>
</protein>
<dbReference type="Proteomes" id="UP001064048">
    <property type="component" value="Chromosome 30"/>
</dbReference>
<keyword evidence="2" id="KW-1185">Reference proteome</keyword>
<dbReference type="EMBL" id="CM046130">
    <property type="protein sequence ID" value="KAI8431497.1"/>
    <property type="molecule type" value="Genomic_DNA"/>
</dbReference>
<proteinExistence type="predicted"/>
<reference evidence="1 2" key="1">
    <citation type="journal article" date="2022" name="Genome Biol. Evol.">
        <title>The Spruce Budworm Genome: Reconstructing the Evolutionary History of Antifreeze Proteins.</title>
        <authorList>
            <person name="Beliveau C."/>
            <person name="Gagne P."/>
            <person name="Picq S."/>
            <person name="Vernygora O."/>
            <person name="Keeling C.I."/>
            <person name="Pinkney K."/>
            <person name="Doucet D."/>
            <person name="Wen F."/>
            <person name="Johnston J.S."/>
            <person name="Maaroufi H."/>
            <person name="Boyle B."/>
            <person name="Laroche J."/>
            <person name="Dewar K."/>
            <person name="Juretic N."/>
            <person name="Blackburn G."/>
            <person name="Nisole A."/>
            <person name="Brunet B."/>
            <person name="Brandao M."/>
            <person name="Lumley L."/>
            <person name="Duan J."/>
            <person name="Quan G."/>
            <person name="Lucarotti C.J."/>
            <person name="Roe A.D."/>
            <person name="Sperling F.A.H."/>
            <person name="Levesque R.C."/>
            <person name="Cusson M."/>
        </authorList>
    </citation>
    <scope>NUCLEOTIDE SEQUENCE [LARGE SCALE GENOMIC DNA]</scope>
    <source>
        <strain evidence="1">Glfc:IPQL:Cfum</strain>
    </source>
</reference>
<gene>
    <name evidence="1" type="ORF">MSG28_015999</name>
</gene>